<proteinExistence type="predicted"/>
<keyword evidence="3" id="KW-1185">Reference proteome</keyword>
<sequence length="183" mass="20591">MIRIGKGVEKRMKLDIMESMKVRHSVRTYQKKDIPEELLQEIRAFLDSLQNKEQSKVKIKLVKQELGDKSVKLGTYGVIKGASYFFAGVCENIKEGYRNLGYVMEKAVLFCTSLGLGTCWIGGTFNKGNFAKVIELAGNEVIGSVSPLGWEAEKNSWLGNIMSQKGKRKEFEVNSISIWMLSV</sequence>
<evidence type="ECO:0000313" key="3">
    <source>
        <dbReference type="Proteomes" id="UP000199800"/>
    </source>
</evidence>
<dbReference type="Gene3D" id="3.40.109.10">
    <property type="entry name" value="NADH Oxidase"/>
    <property type="match status" value="1"/>
</dbReference>
<organism evidence="2 3">
    <name type="scientific">[Clostridium] polysaccharolyticum</name>
    <dbReference type="NCBI Taxonomy" id="29364"/>
    <lineage>
        <taxon>Bacteria</taxon>
        <taxon>Bacillati</taxon>
        <taxon>Bacillota</taxon>
        <taxon>Clostridia</taxon>
        <taxon>Lachnospirales</taxon>
        <taxon>Lachnospiraceae</taxon>
    </lineage>
</organism>
<name>A0A1I0B9R2_9FIRM</name>
<evidence type="ECO:0000259" key="1">
    <source>
        <dbReference type="Pfam" id="PF14512"/>
    </source>
</evidence>
<protein>
    <submittedName>
        <fullName evidence="2">Nitroreductase</fullName>
    </submittedName>
</protein>
<dbReference type="AlphaFoldDB" id="A0A1I0B9R2"/>
<dbReference type="InterPro" id="IPR029478">
    <property type="entry name" value="TM1586_NiRdase"/>
</dbReference>
<dbReference type="InterPro" id="IPR000415">
    <property type="entry name" value="Nitroreductase-like"/>
</dbReference>
<feature type="domain" description="Putative nitroreductase TM1586" evidence="1">
    <location>
        <begin position="15"/>
        <end position="162"/>
    </location>
</feature>
<accession>A0A1I0B9R2</accession>
<evidence type="ECO:0000313" key="2">
    <source>
        <dbReference type="EMBL" id="SET02820.1"/>
    </source>
</evidence>
<dbReference type="STRING" id="29364.SAMN04487772_10711"/>
<dbReference type="GO" id="GO:0016491">
    <property type="term" value="F:oxidoreductase activity"/>
    <property type="evidence" value="ECO:0007669"/>
    <property type="project" value="InterPro"/>
</dbReference>
<dbReference type="EMBL" id="FOHN01000007">
    <property type="protein sequence ID" value="SET02820.1"/>
    <property type="molecule type" value="Genomic_DNA"/>
</dbReference>
<dbReference type="Proteomes" id="UP000199800">
    <property type="component" value="Unassembled WGS sequence"/>
</dbReference>
<reference evidence="2 3" key="1">
    <citation type="submission" date="2016-10" db="EMBL/GenBank/DDBJ databases">
        <authorList>
            <person name="de Groot N.N."/>
        </authorList>
    </citation>
    <scope>NUCLEOTIDE SEQUENCE [LARGE SCALE GENOMIC DNA]</scope>
    <source>
        <strain evidence="2 3">DSM 1801</strain>
    </source>
</reference>
<dbReference type="SUPFAM" id="SSF55469">
    <property type="entry name" value="FMN-dependent nitroreductase-like"/>
    <property type="match status" value="1"/>
</dbReference>
<dbReference type="Pfam" id="PF14512">
    <property type="entry name" value="TM1586_NiRdase"/>
    <property type="match status" value="1"/>
</dbReference>
<gene>
    <name evidence="2" type="ORF">SAMN04487772_10711</name>
</gene>